<reference evidence="1 2" key="1">
    <citation type="submission" date="2016-07" db="EMBL/GenBank/DDBJ databases">
        <title>Pervasive Adenine N6-methylation of Active Genes in Fungi.</title>
        <authorList>
            <consortium name="DOE Joint Genome Institute"/>
            <person name="Mondo S.J."/>
            <person name="Dannebaum R.O."/>
            <person name="Kuo R.C."/>
            <person name="Labutti K."/>
            <person name="Haridas S."/>
            <person name="Kuo A."/>
            <person name="Salamov A."/>
            <person name="Ahrendt S.R."/>
            <person name="Lipzen A."/>
            <person name="Sullivan W."/>
            <person name="Andreopoulos W.B."/>
            <person name="Clum A."/>
            <person name="Lindquist E."/>
            <person name="Daum C."/>
            <person name="Ramamoorthy G.K."/>
            <person name="Gryganskyi A."/>
            <person name="Culley D."/>
            <person name="Magnuson J.K."/>
            <person name="James T.Y."/>
            <person name="O'Malley M.A."/>
            <person name="Stajich J.E."/>
            <person name="Spatafora J.W."/>
            <person name="Visel A."/>
            <person name="Grigoriev I.V."/>
        </authorList>
    </citation>
    <scope>NUCLEOTIDE SEQUENCE [LARGE SCALE GENOMIC DNA]</scope>
    <source>
        <strain evidence="1 2">JEL800</strain>
    </source>
</reference>
<dbReference type="Proteomes" id="UP000193642">
    <property type="component" value="Unassembled WGS sequence"/>
</dbReference>
<gene>
    <name evidence="1" type="ORF">BCR33DRAFT_845780</name>
</gene>
<evidence type="ECO:0000313" key="1">
    <source>
        <dbReference type="EMBL" id="ORY52678.1"/>
    </source>
</evidence>
<comment type="caution">
    <text evidence="1">The sequence shown here is derived from an EMBL/GenBank/DDBJ whole genome shotgun (WGS) entry which is preliminary data.</text>
</comment>
<protein>
    <submittedName>
        <fullName evidence="1">Uncharacterized protein</fullName>
    </submittedName>
</protein>
<dbReference type="AlphaFoldDB" id="A0A1Y2D077"/>
<dbReference type="OrthoDB" id="10371339at2759"/>
<proteinExistence type="predicted"/>
<keyword evidence="2" id="KW-1185">Reference proteome</keyword>
<evidence type="ECO:0000313" key="2">
    <source>
        <dbReference type="Proteomes" id="UP000193642"/>
    </source>
</evidence>
<dbReference type="EMBL" id="MCGO01000003">
    <property type="protein sequence ID" value="ORY52678.1"/>
    <property type="molecule type" value="Genomic_DNA"/>
</dbReference>
<organism evidence="1 2">
    <name type="scientific">Rhizoclosmatium globosum</name>
    <dbReference type="NCBI Taxonomy" id="329046"/>
    <lineage>
        <taxon>Eukaryota</taxon>
        <taxon>Fungi</taxon>
        <taxon>Fungi incertae sedis</taxon>
        <taxon>Chytridiomycota</taxon>
        <taxon>Chytridiomycota incertae sedis</taxon>
        <taxon>Chytridiomycetes</taxon>
        <taxon>Chytridiales</taxon>
        <taxon>Chytriomycetaceae</taxon>
        <taxon>Rhizoclosmatium</taxon>
    </lineage>
</organism>
<name>A0A1Y2D077_9FUNG</name>
<sequence>MLKEGEVLMARCSDNVNEIQSLRLEGKGLFRELEEGAKESDLLKSELASEEDARGFLARECGRMERHSQRELAVATSQASVAKASTERIRKDLLGCHASLQSAKMVMDDTITCAKNEAWQQSRFLADRLRQVHHHCQRHNFVQFTSLNVITATTSCPVILESVGRIAESWDMMFRCLMA</sequence>
<accession>A0A1Y2D077</accession>